<comment type="caution">
    <text evidence="5">The sequence shown here is derived from an EMBL/GenBank/DDBJ whole genome shotgun (WGS) entry which is preliminary data.</text>
</comment>
<keyword evidence="3" id="KW-0804">Transcription</keyword>
<evidence type="ECO:0000259" key="4">
    <source>
        <dbReference type="PROSITE" id="PS01124"/>
    </source>
</evidence>
<protein>
    <submittedName>
        <fullName evidence="5">AraC-like DNA-binding protein</fullName>
    </submittedName>
</protein>
<reference evidence="5 6" key="1">
    <citation type="submission" date="2023-07" db="EMBL/GenBank/DDBJ databases">
        <title>Genomic Encyclopedia of Type Strains, Phase IV (KMG-IV): sequencing the most valuable type-strain genomes for metagenomic binning, comparative biology and taxonomic classification.</title>
        <authorList>
            <person name="Goeker M."/>
        </authorList>
    </citation>
    <scope>NUCLEOTIDE SEQUENCE [LARGE SCALE GENOMIC DNA]</scope>
    <source>
        <strain evidence="5 6">DSM 5896</strain>
    </source>
</reference>
<feature type="domain" description="HTH araC/xylS-type" evidence="4">
    <location>
        <begin position="250"/>
        <end position="348"/>
    </location>
</feature>
<organism evidence="5 6">
    <name type="scientific">Labrys monachus</name>
    <dbReference type="NCBI Taxonomy" id="217067"/>
    <lineage>
        <taxon>Bacteria</taxon>
        <taxon>Pseudomonadati</taxon>
        <taxon>Pseudomonadota</taxon>
        <taxon>Alphaproteobacteria</taxon>
        <taxon>Hyphomicrobiales</taxon>
        <taxon>Xanthobacteraceae</taxon>
        <taxon>Labrys</taxon>
    </lineage>
</organism>
<dbReference type="InterPro" id="IPR032687">
    <property type="entry name" value="AraC-type_N"/>
</dbReference>
<sequence>MSQPTSGADHLPAAATASNARILSSAANGISEFIVANGADPGVVLRAAGIDERIVRTDRGSLDLRRYCEMIELAARVTKNDDFGLQFGRDFSPERLGLIGEIVLASPTLGASLENLARFFPYHQQNTATAFRRSGGLWRLEFRILDGRILQGRHYAEMTMAMYLNVIRSCLGPAWTADEVHFEHPCPGGIATHRSVFNAPVYFSMATNALVFRDGQLATSMPGGNPARMRDLCQALTLLTGSTGTLSLTDQVTGEIRSRLPSGYPHIEDVAEALQMTRWTLQRRLADHGRVFSDLVETTRQRLAELHLGQAHMPIREIADILGYSELSAFSRACVRWFAAPPSRVREGLLRTQAP</sequence>
<name>A0ABU0FFB6_9HYPH</name>
<keyword evidence="6" id="KW-1185">Reference proteome</keyword>
<evidence type="ECO:0000313" key="6">
    <source>
        <dbReference type="Proteomes" id="UP001237448"/>
    </source>
</evidence>
<gene>
    <name evidence="5" type="ORF">J3R73_003088</name>
</gene>
<dbReference type="PANTHER" id="PTHR47894:SF4">
    <property type="entry name" value="HTH-TYPE TRANSCRIPTIONAL REGULATOR GADX"/>
    <property type="match status" value="1"/>
</dbReference>
<dbReference type="SUPFAM" id="SSF46689">
    <property type="entry name" value="Homeodomain-like"/>
    <property type="match status" value="1"/>
</dbReference>
<dbReference type="SMART" id="SM00342">
    <property type="entry name" value="HTH_ARAC"/>
    <property type="match status" value="1"/>
</dbReference>
<proteinExistence type="predicted"/>
<dbReference type="Proteomes" id="UP001237448">
    <property type="component" value="Unassembled WGS sequence"/>
</dbReference>
<keyword evidence="1" id="KW-0805">Transcription regulation</keyword>
<dbReference type="RefSeq" id="WP_307428440.1">
    <property type="nucleotide sequence ID" value="NZ_JAUSVK010000001.1"/>
</dbReference>
<dbReference type="PANTHER" id="PTHR47894">
    <property type="entry name" value="HTH-TYPE TRANSCRIPTIONAL REGULATOR GADX"/>
    <property type="match status" value="1"/>
</dbReference>
<dbReference type="Pfam" id="PF12625">
    <property type="entry name" value="Arabinose_bd"/>
    <property type="match status" value="1"/>
</dbReference>
<evidence type="ECO:0000256" key="1">
    <source>
        <dbReference type="ARBA" id="ARBA00023015"/>
    </source>
</evidence>
<dbReference type="Pfam" id="PF12833">
    <property type="entry name" value="HTH_18"/>
    <property type="match status" value="1"/>
</dbReference>
<evidence type="ECO:0000313" key="5">
    <source>
        <dbReference type="EMBL" id="MDQ0393296.1"/>
    </source>
</evidence>
<evidence type="ECO:0000256" key="2">
    <source>
        <dbReference type="ARBA" id="ARBA00023125"/>
    </source>
</evidence>
<dbReference type="InterPro" id="IPR018060">
    <property type="entry name" value="HTH_AraC"/>
</dbReference>
<accession>A0ABU0FFB6</accession>
<dbReference type="EMBL" id="JAUSVK010000001">
    <property type="protein sequence ID" value="MDQ0393296.1"/>
    <property type="molecule type" value="Genomic_DNA"/>
</dbReference>
<dbReference type="InterPro" id="IPR009057">
    <property type="entry name" value="Homeodomain-like_sf"/>
</dbReference>
<dbReference type="PROSITE" id="PS01124">
    <property type="entry name" value="HTH_ARAC_FAMILY_2"/>
    <property type="match status" value="1"/>
</dbReference>
<evidence type="ECO:0000256" key="3">
    <source>
        <dbReference type="ARBA" id="ARBA00023163"/>
    </source>
</evidence>
<dbReference type="Gene3D" id="1.10.10.60">
    <property type="entry name" value="Homeodomain-like"/>
    <property type="match status" value="1"/>
</dbReference>
<keyword evidence="2" id="KW-0238">DNA-binding</keyword>